<dbReference type="Proteomes" id="UP001159641">
    <property type="component" value="Unassembled WGS sequence"/>
</dbReference>
<proteinExistence type="predicted"/>
<organism evidence="2 3">
    <name type="scientific">Eschrichtius robustus</name>
    <name type="common">California gray whale</name>
    <name type="synonym">Eschrichtius gibbosus</name>
    <dbReference type="NCBI Taxonomy" id="9764"/>
    <lineage>
        <taxon>Eukaryota</taxon>
        <taxon>Metazoa</taxon>
        <taxon>Chordata</taxon>
        <taxon>Craniata</taxon>
        <taxon>Vertebrata</taxon>
        <taxon>Euteleostomi</taxon>
        <taxon>Mammalia</taxon>
        <taxon>Eutheria</taxon>
        <taxon>Laurasiatheria</taxon>
        <taxon>Artiodactyla</taxon>
        <taxon>Whippomorpha</taxon>
        <taxon>Cetacea</taxon>
        <taxon>Mysticeti</taxon>
        <taxon>Eschrichtiidae</taxon>
        <taxon>Eschrichtius</taxon>
    </lineage>
</organism>
<feature type="compositionally biased region" description="Polar residues" evidence="1">
    <location>
        <begin position="24"/>
        <end position="71"/>
    </location>
</feature>
<name>A0AB34GUD3_ESCRO</name>
<protein>
    <submittedName>
        <fullName evidence="2">Uncharacterized protein</fullName>
    </submittedName>
</protein>
<keyword evidence="3" id="KW-1185">Reference proteome</keyword>
<comment type="caution">
    <text evidence="2">The sequence shown here is derived from an EMBL/GenBank/DDBJ whole genome shotgun (WGS) entry which is preliminary data.</text>
</comment>
<accession>A0AB34GUD3</accession>
<gene>
    <name evidence="2" type="ORF">J1605_009684</name>
</gene>
<feature type="region of interest" description="Disordered" evidence="1">
    <location>
        <begin position="1"/>
        <end position="125"/>
    </location>
</feature>
<dbReference type="AlphaFoldDB" id="A0AB34GUD3"/>
<evidence type="ECO:0000313" key="2">
    <source>
        <dbReference type="EMBL" id="KAJ8783076.1"/>
    </source>
</evidence>
<dbReference type="EMBL" id="JAIQCJ010002089">
    <property type="protein sequence ID" value="KAJ8783076.1"/>
    <property type="molecule type" value="Genomic_DNA"/>
</dbReference>
<evidence type="ECO:0000256" key="1">
    <source>
        <dbReference type="SAM" id="MobiDB-lite"/>
    </source>
</evidence>
<reference evidence="2 3" key="1">
    <citation type="submission" date="2022-11" db="EMBL/GenBank/DDBJ databases">
        <title>Whole genome sequence of Eschrichtius robustus ER-17-0199.</title>
        <authorList>
            <person name="Bruniche-Olsen A."/>
            <person name="Black A.N."/>
            <person name="Fields C.J."/>
            <person name="Walden K."/>
            <person name="Dewoody J.A."/>
        </authorList>
    </citation>
    <scope>NUCLEOTIDE SEQUENCE [LARGE SCALE GENOMIC DNA]</scope>
    <source>
        <strain evidence="2">ER-17-0199</strain>
        <tissue evidence="2">Blubber</tissue>
    </source>
</reference>
<evidence type="ECO:0000313" key="3">
    <source>
        <dbReference type="Proteomes" id="UP001159641"/>
    </source>
</evidence>
<sequence length="125" mass="13324">MNPDPPPAGQILPCDQLGPGPTYYQANTSLKTPWTLEPTVSGSGPTHQQFDTSSGTPGPCNQTPGSSSAHQYHQLIANYEKKNVKQISNSTNTTLDSDTEELEEGQPPTSPYRAPNGNSAQAENL</sequence>
<feature type="compositionally biased region" description="Polar residues" evidence="1">
    <location>
        <begin position="116"/>
        <end position="125"/>
    </location>
</feature>